<dbReference type="EMBL" id="AJLO02000041">
    <property type="protein sequence ID" value="KOE97586.1"/>
    <property type="molecule type" value="Genomic_DNA"/>
</dbReference>
<dbReference type="AlphaFoldDB" id="A0A0L8A5V7"/>
<accession>A0A0L8A5V7</accession>
<comment type="subunit">
    <text evidence="6">Interacts transiently with the RNA polymerase catalytic core.</text>
</comment>
<dbReference type="Pfam" id="PF04539">
    <property type="entry name" value="Sigma70_r3"/>
    <property type="match status" value="1"/>
</dbReference>
<feature type="region of interest" description="Sigma-70 factor domain-2" evidence="6">
    <location>
        <begin position="382"/>
        <end position="452"/>
    </location>
</feature>
<organism evidence="10 11">
    <name type="scientific">Stenotrophomonas geniculata N1</name>
    <dbReference type="NCBI Taxonomy" id="1167641"/>
    <lineage>
        <taxon>Bacteria</taxon>
        <taxon>Pseudomonadati</taxon>
        <taxon>Pseudomonadota</taxon>
        <taxon>Gammaproteobacteria</taxon>
        <taxon>Lysobacterales</taxon>
        <taxon>Lysobacteraceae</taxon>
        <taxon>Stenotrophomonas</taxon>
    </lineage>
</organism>
<dbReference type="SUPFAM" id="SSF88946">
    <property type="entry name" value="Sigma2 domain of RNA polymerase sigma factors"/>
    <property type="match status" value="1"/>
</dbReference>
<dbReference type="GO" id="GO:0005737">
    <property type="term" value="C:cytoplasm"/>
    <property type="evidence" value="ECO:0007669"/>
    <property type="project" value="UniProtKB-SubCell"/>
</dbReference>
<evidence type="ECO:0000313" key="11">
    <source>
        <dbReference type="Proteomes" id="UP000036890"/>
    </source>
</evidence>
<protein>
    <recommendedName>
        <fullName evidence="6">RNA polymerase sigma factor RpoD</fullName>
    </recommendedName>
    <alternativeName>
        <fullName evidence="6">Sigma-70</fullName>
    </alternativeName>
</protein>
<dbReference type="GO" id="GO:0016987">
    <property type="term" value="F:sigma factor activity"/>
    <property type="evidence" value="ECO:0007669"/>
    <property type="project" value="UniProtKB-UniRule"/>
</dbReference>
<dbReference type="Gene3D" id="1.10.10.10">
    <property type="entry name" value="Winged helix-like DNA-binding domain superfamily/Winged helix DNA-binding domain"/>
    <property type="match status" value="2"/>
</dbReference>
<evidence type="ECO:0000256" key="1">
    <source>
        <dbReference type="ARBA" id="ARBA00022490"/>
    </source>
</evidence>
<dbReference type="InterPro" id="IPR013325">
    <property type="entry name" value="RNA_pol_sigma_r2"/>
</dbReference>
<proteinExistence type="inferred from homology"/>
<dbReference type="PROSITE" id="PS00715">
    <property type="entry name" value="SIGMA70_1"/>
    <property type="match status" value="1"/>
</dbReference>
<evidence type="ECO:0000256" key="2">
    <source>
        <dbReference type="ARBA" id="ARBA00023015"/>
    </source>
</evidence>
<evidence type="ECO:0000313" key="10">
    <source>
        <dbReference type="EMBL" id="KOE97586.1"/>
    </source>
</evidence>
<dbReference type="NCBIfam" id="NF004208">
    <property type="entry name" value="PRK05658.1"/>
    <property type="match status" value="1"/>
</dbReference>
<dbReference type="Gene3D" id="1.10.601.10">
    <property type="entry name" value="RNA Polymerase Primary Sigma Factor"/>
    <property type="match status" value="1"/>
</dbReference>
<dbReference type="InterPro" id="IPR050239">
    <property type="entry name" value="Sigma-70_RNA_pol_init_factors"/>
</dbReference>
<dbReference type="FunFam" id="1.10.601.10:FF:000002">
    <property type="entry name" value="RNA polymerase sigma factor RpoD"/>
    <property type="match status" value="1"/>
</dbReference>
<dbReference type="PANTHER" id="PTHR30603:SF60">
    <property type="entry name" value="RNA POLYMERASE SIGMA FACTOR RPOD"/>
    <property type="match status" value="1"/>
</dbReference>
<comment type="subcellular location">
    <subcellularLocation>
        <location evidence="6">Cytoplasm</location>
    </subcellularLocation>
</comment>
<dbReference type="FunFam" id="1.10.220.120:FF:000001">
    <property type="entry name" value="RNA polymerase sigma factor RpoD"/>
    <property type="match status" value="1"/>
</dbReference>
<sequence length="617" mass="69429">MANERPAQSEIKQLISKGLEQGYLTYAEVNDHLPDDMVDPEQIEDIIGMINGMGIDVHEVAPDVETLLLNDGNTGNREVDDTAAEEAAAALSALDTEGGRTTDPVRMYMREMGTVELLTREGEIAIAKRIEEGLSQVQAALGQFPVSVESLLTDYEAHKEGKKRLAEVIVGFNDLTDEEPAPPAAAADDSADADAEGDEDEDDDVDGGDEEAAPTGPDPEEVAARMQALSDAFNAFKKAATKGDKKNLPRLREEMSAVFVTLKLPLPLTDVLTKQLRDTMASIKAHERRVLNLATVTARMPRKDFIRSWEGNQTNLEWVEDALKRKQKWSSALREVKDQIIAEQQATIDIEKLTQLDLEELKEISRAMAYGEAKARKAKKEMVEANLRLVISIAKKYTNRGLQFLDLIQEGNIGLMKAVDKFEYRRGYKFSTYATWWIRQAITRSIADQARTIRIPVHMIETINKLNRISRQMLQQYGREATPEELAKEMDMPEDKIRKVMKIAKEPISMETPIGDDEDSHLGDFIEDTNVESPIENTTNINLSETVRDVLAGLTPREAKVLRMRFGIDMNTDHTLEEVGKQFDVTRERIRQIEAKALRKLRHPSRSEQLRSFLDID</sequence>
<dbReference type="PANTHER" id="PTHR30603">
    <property type="entry name" value="RNA POLYMERASE SIGMA FACTOR RPO"/>
    <property type="match status" value="1"/>
</dbReference>
<dbReference type="InterPro" id="IPR007627">
    <property type="entry name" value="RNA_pol_sigma70_r2"/>
</dbReference>
<dbReference type="InterPro" id="IPR012760">
    <property type="entry name" value="RNA_pol_sigma_RpoD_C"/>
</dbReference>
<dbReference type="InterPro" id="IPR007624">
    <property type="entry name" value="RNA_pol_sigma70_r3"/>
</dbReference>
<comment type="caution">
    <text evidence="10">The sequence shown here is derived from an EMBL/GenBank/DDBJ whole genome shotgun (WGS) entry which is preliminary data.</text>
</comment>
<feature type="short sequence motif" description="Interaction with polymerase core subunit RpoC" evidence="6">
    <location>
        <begin position="406"/>
        <end position="409"/>
    </location>
</feature>
<comment type="similarity">
    <text evidence="6">Belongs to the sigma-70 factor family. RpoD/SigA subfamily.</text>
</comment>
<dbReference type="FunFam" id="1.10.10.10:FF:000002">
    <property type="entry name" value="RNA polymerase sigma factor SigA"/>
    <property type="match status" value="1"/>
</dbReference>
<dbReference type="GO" id="GO:0003677">
    <property type="term" value="F:DNA binding"/>
    <property type="evidence" value="ECO:0007669"/>
    <property type="project" value="UniProtKB-UniRule"/>
</dbReference>
<dbReference type="Pfam" id="PF04545">
    <property type="entry name" value="Sigma70_r4"/>
    <property type="match status" value="1"/>
</dbReference>
<evidence type="ECO:0000259" key="9">
    <source>
        <dbReference type="PROSITE" id="PS00716"/>
    </source>
</evidence>
<keyword evidence="5 6" id="KW-0804">Transcription</keyword>
<dbReference type="InterPro" id="IPR013324">
    <property type="entry name" value="RNA_pol_sigma_r3/r4-like"/>
</dbReference>
<dbReference type="HAMAP" id="MF_00963">
    <property type="entry name" value="Sigma70_RpoD_SigA"/>
    <property type="match status" value="1"/>
</dbReference>
<feature type="region of interest" description="Sigma-70 factor domain-3" evidence="6">
    <location>
        <begin position="461"/>
        <end position="537"/>
    </location>
</feature>
<keyword evidence="3 6" id="KW-0731">Sigma factor</keyword>
<dbReference type="GO" id="GO:0006352">
    <property type="term" value="P:DNA-templated transcription initiation"/>
    <property type="evidence" value="ECO:0007669"/>
    <property type="project" value="UniProtKB-UniRule"/>
</dbReference>
<feature type="domain" description="RNA polymerase sigma-70" evidence="9">
    <location>
        <begin position="575"/>
        <end position="601"/>
    </location>
</feature>
<dbReference type="Pfam" id="PF04546">
    <property type="entry name" value="Sigma70_ner"/>
    <property type="match status" value="1"/>
</dbReference>
<feature type="region of interest" description="Sigma-70 factor domain-4" evidence="6">
    <location>
        <begin position="550"/>
        <end position="603"/>
    </location>
</feature>
<dbReference type="Gene3D" id="1.10.220.120">
    <property type="entry name" value="Sigma-70 factor, region 1.1"/>
    <property type="match status" value="1"/>
</dbReference>
<evidence type="ECO:0000259" key="8">
    <source>
        <dbReference type="PROSITE" id="PS00715"/>
    </source>
</evidence>
<dbReference type="OrthoDB" id="9809557at2"/>
<evidence type="ECO:0000256" key="3">
    <source>
        <dbReference type="ARBA" id="ARBA00023082"/>
    </source>
</evidence>
<dbReference type="Pfam" id="PF03979">
    <property type="entry name" value="Sigma70_r1_1"/>
    <property type="match status" value="1"/>
</dbReference>
<dbReference type="Pfam" id="PF04542">
    <property type="entry name" value="Sigma70_r2"/>
    <property type="match status" value="1"/>
</dbReference>
<comment type="function">
    <text evidence="6">Sigma factors are initiation factors that promote the attachment of RNA polymerase to specific initiation sites and are then released. This sigma factor is the primary sigma factor during exponential growth.</text>
</comment>
<feature type="compositionally biased region" description="Acidic residues" evidence="7">
    <location>
        <begin position="189"/>
        <end position="212"/>
    </location>
</feature>
<gene>
    <name evidence="6" type="primary">rpoD</name>
    <name evidence="10" type="ORF">W7K_19065</name>
</gene>
<feature type="region of interest" description="Disordered" evidence="7">
    <location>
        <begin position="176"/>
        <end position="221"/>
    </location>
</feature>
<dbReference type="CDD" id="cd06171">
    <property type="entry name" value="Sigma70_r4"/>
    <property type="match status" value="1"/>
</dbReference>
<evidence type="ECO:0000256" key="6">
    <source>
        <dbReference type="HAMAP-Rule" id="MF_00963"/>
    </source>
</evidence>
<feature type="domain" description="RNA polymerase sigma-70" evidence="8">
    <location>
        <begin position="406"/>
        <end position="419"/>
    </location>
</feature>
<keyword evidence="2 6" id="KW-0805">Transcription regulation</keyword>
<dbReference type="InterPro" id="IPR007631">
    <property type="entry name" value="RNA_pol_sigma_70_non-ess"/>
</dbReference>
<feature type="DNA-binding region" description="H-T-H motif" evidence="6">
    <location>
        <begin position="576"/>
        <end position="595"/>
    </location>
</feature>
<dbReference type="InterPro" id="IPR007127">
    <property type="entry name" value="RNA_pol_sigma_70_r1_1"/>
</dbReference>
<name>A0A0L8A5V7_9GAMM</name>
<dbReference type="InterPro" id="IPR007630">
    <property type="entry name" value="RNA_pol_sigma70_r4"/>
</dbReference>
<keyword evidence="4 6" id="KW-0238">DNA-binding</keyword>
<dbReference type="InterPro" id="IPR028630">
    <property type="entry name" value="Sigma70_RpoD"/>
</dbReference>
<evidence type="ECO:0000256" key="7">
    <source>
        <dbReference type="SAM" id="MobiDB-lite"/>
    </source>
</evidence>
<dbReference type="RefSeq" id="WP_010481200.1">
    <property type="nucleotide sequence ID" value="NZ_AJLO02000041.1"/>
</dbReference>
<dbReference type="InterPro" id="IPR042189">
    <property type="entry name" value="RNA_pol_sigma_70_r1_1_sf"/>
</dbReference>
<keyword evidence="1 6" id="KW-0963">Cytoplasm</keyword>
<dbReference type="SUPFAM" id="SSF88659">
    <property type="entry name" value="Sigma3 and sigma4 domains of RNA polymerase sigma factors"/>
    <property type="match status" value="2"/>
</dbReference>
<reference evidence="10 11" key="1">
    <citation type="journal article" date="2012" name="J. Bacteriol.">
        <title>Genome sequence of a novel nicotine-degrading strain, Pseudomonas geniculata N1.</title>
        <authorList>
            <person name="Tang H."/>
            <person name="Yu H."/>
            <person name="Tai C."/>
            <person name="Huang K."/>
            <person name="Liu Y."/>
            <person name="Wang L."/>
            <person name="Yao Y."/>
            <person name="Wu G."/>
            <person name="Xu P."/>
        </authorList>
    </citation>
    <scope>NUCLEOTIDE SEQUENCE [LARGE SCALE GENOMIC DNA]</scope>
    <source>
        <strain evidence="10 11">N1</strain>
    </source>
</reference>
<dbReference type="InterPro" id="IPR014284">
    <property type="entry name" value="RNA_pol_sigma-70_dom"/>
</dbReference>
<dbReference type="InterPro" id="IPR009042">
    <property type="entry name" value="RNA_pol_sigma70_r1_2"/>
</dbReference>
<dbReference type="NCBIfam" id="TIGR02393">
    <property type="entry name" value="RpoD_Cterm"/>
    <property type="match status" value="1"/>
</dbReference>
<dbReference type="FunFam" id="1.10.10.10:FF:000004">
    <property type="entry name" value="RNA polymerase sigma factor SigA"/>
    <property type="match status" value="1"/>
</dbReference>
<dbReference type="PROSITE" id="PS00716">
    <property type="entry name" value="SIGMA70_2"/>
    <property type="match status" value="1"/>
</dbReference>
<evidence type="ECO:0000256" key="4">
    <source>
        <dbReference type="ARBA" id="ARBA00023125"/>
    </source>
</evidence>
<evidence type="ECO:0000256" key="5">
    <source>
        <dbReference type="ARBA" id="ARBA00023163"/>
    </source>
</evidence>
<dbReference type="GeneID" id="86937919"/>
<dbReference type="InterPro" id="IPR000943">
    <property type="entry name" value="RNA_pol_sigma70"/>
</dbReference>
<dbReference type="NCBIfam" id="TIGR02937">
    <property type="entry name" value="sigma70-ECF"/>
    <property type="match status" value="1"/>
</dbReference>
<dbReference type="Proteomes" id="UP000036890">
    <property type="component" value="Unassembled WGS sequence"/>
</dbReference>
<dbReference type="Pfam" id="PF00140">
    <property type="entry name" value="Sigma70_r1_2"/>
    <property type="match status" value="1"/>
</dbReference>
<dbReference type="InterPro" id="IPR036388">
    <property type="entry name" value="WH-like_DNA-bd_sf"/>
</dbReference>
<dbReference type="PRINTS" id="PR00046">
    <property type="entry name" value="SIGMA70FCT"/>
</dbReference>